<gene>
    <name evidence="3" type="ORF">POM99_09220</name>
</gene>
<comment type="caution">
    <text evidence="3">The sequence shown here is derived from an EMBL/GenBank/DDBJ whole genome shotgun (WGS) entry which is preliminary data.</text>
</comment>
<dbReference type="RefSeq" id="WP_277277012.1">
    <property type="nucleotide sequence ID" value="NZ_JAROCY010000007.1"/>
</dbReference>
<reference evidence="3 4" key="1">
    <citation type="submission" date="2023-03" db="EMBL/GenBank/DDBJ databases">
        <title>Novosphingobium cyanobacteriorum sp. nov., isolated from a eutrophic reservoir during the Microcystis bloom period.</title>
        <authorList>
            <person name="Kang M."/>
            <person name="Le V."/>
            <person name="Ko S.-R."/>
            <person name="Lee S.-A."/>
            <person name="Ahn C.-Y."/>
        </authorList>
    </citation>
    <scope>NUCLEOTIDE SEQUENCE [LARGE SCALE GENOMIC DNA]</scope>
    <source>
        <strain evidence="3 4">HBC54</strain>
    </source>
</reference>
<dbReference type="Pfam" id="PF13400">
    <property type="entry name" value="Tad"/>
    <property type="match status" value="1"/>
</dbReference>
<name>A0ABT6CIN4_9SPHN</name>
<evidence type="ECO:0000256" key="1">
    <source>
        <dbReference type="SAM" id="Phobius"/>
    </source>
</evidence>
<keyword evidence="1" id="KW-0812">Transmembrane</keyword>
<evidence type="ECO:0000259" key="2">
    <source>
        <dbReference type="Pfam" id="PF13400"/>
    </source>
</evidence>
<keyword evidence="4" id="KW-1185">Reference proteome</keyword>
<sequence>MAGIVALLTGKARALRRDSRGQAAILTALALVPMVGMVGLGVDAAQMVMLKRDLRNAADMGAQAGALAKISSQDVTASVKKAVGYNAKGAITYTAIEATPSTGPGKNDPYAVRVSLNSVQTLPFMGIFMNRSVALNAEATASAFAGAANCVVAMDSSNTSSLAITGSASLTMKCGAASNSKATGALAATGQYIDVPTLYTAGTVTRGNGITSTTTIAEKMFALPDPLGALPNPSPSCGATQNYWTKNNFVETIGPGCYSSLRSSGDLTLNPGIYYIMGGDVQVDANAKLRGSGVTLIFLNQNNPSSPGKFTAAGTSTIQLSASTSGTYAGILMYQQRTASYNNQTTFTVTGDNTSSFQGAIYVKGSMVRFTGNSGMSTPCMQIAARYVTFGGNTNVTNNCPTSSGAGAFNGKLVRLIG</sequence>
<proteinExistence type="predicted"/>
<dbReference type="Proteomes" id="UP001222770">
    <property type="component" value="Unassembled WGS sequence"/>
</dbReference>
<feature type="transmembrane region" description="Helical" evidence="1">
    <location>
        <begin position="24"/>
        <end position="45"/>
    </location>
</feature>
<keyword evidence="1" id="KW-0472">Membrane</keyword>
<protein>
    <submittedName>
        <fullName evidence="3">Pilus assembly protein</fullName>
    </submittedName>
</protein>
<dbReference type="InterPro" id="IPR028087">
    <property type="entry name" value="Tad_N"/>
</dbReference>
<feature type="domain" description="Putative Flp pilus-assembly TadG-like N-terminal" evidence="2">
    <location>
        <begin position="21"/>
        <end position="66"/>
    </location>
</feature>
<organism evidence="3 4">
    <name type="scientific">Novosphingobium cyanobacteriorum</name>
    <dbReference type="NCBI Taxonomy" id="3024215"/>
    <lineage>
        <taxon>Bacteria</taxon>
        <taxon>Pseudomonadati</taxon>
        <taxon>Pseudomonadota</taxon>
        <taxon>Alphaproteobacteria</taxon>
        <taxon>Sphingomonadales</taxon>
        <taxon>Sphingomonadaceae</taxon>
        <taxon>Novosphingobium</taxon>
    </lineage>
</organism>
<evidence type="ECO:0000313" key="3">
    <source>
        <dbReference type="EMBL" id="MDF8333379.1"/>
    </source>
</evidence>
<dbReference type="EMBL" id="JAROCY010000007">
    <property type="protein sequence ID" value="MDF8333379.1"/>
    <property type="molecule type" value="Genomic_DNA"/>
</dbReference>
<evidence type="ECO:0000313" key="4">
    <source>
        <dbReference type="Proteomes" id="UP001222770"/>
    </source>
</evidence>
<keyword evidence="1" id="KW-1133">Transmembrane helix</keyword>
<accession>A0ABT6CIN4</accession>